<dbReference type="PANTHER" id="PTHR21666">
    <property type="entry name" value="PEPTIDASE-RELATED"/>
    <property type="match status" value="1"/>
</dbReference>
<dbReference type="InterPro" id="IPR018392">
    <property type="entry name" value="LysM"/>
</dbReference>
<organism evidence="5 6">
    <name type="scientific">Oceanobacillus bengalensis</name>
    <dbReference type="NCBI Taxonomy" id="1435466"/>
    <lineage>
        <taxon>Bacteria</taxon>
        <taxon>Bacillati</taxon>
        <taxon>Bacillota</taxon>
        <taxon>Bacilli</taxon>
        <taxon>Bacillales</taxon>
        <taxon>Bacillaceae</taxon>
        <taxon>Oceanobacillus</taxon>
    </lineage>
</organism>
<comment type="caution">
    <text evidence="5">The sequence shown here is derived from an EMBL/GenBank/DDBJ whole genome shotgun (WGS) entry which is preliminary data.</text>
</comment>
<protein>
    <submittedName>
        <fullName evidence="5">M23 family metallopeptidase</fullName>
    </submittedName>
</protein>
<dbReference type="PROSITE" id="PS51109">
    <property type="entry name" value="G5"/>
    <property type="match status" value="1"/>
</dbReference>
<dbReference type="AlphaFoldDB" id="A0A494YYE1"/>
<sequence>MRKMTKFGFVKTIAMTTCLGLGLTINTAYAEEVSNLETIFHVYVDGEHIGKVNNQDIAENIMTDKLDEAKENYENTNLIIGEDIDLISEKVFNPSYNNDKVAEALKQEVTVMADVFELKIADETIGYFHDKESADEVIRLYKMKYVDEAILEEIEVDKQQDDVSLEPGETLVKDVILSEGVSINKGKSLPSEVMSIEQGITLLEKGTLEEKVHTVQEGEVLGAIAGSYDLSTDRLFDLNPELTKDSVIQIGQEINVMDYKPFVHVIVKEEKRAKETIPYETEIIESDDLYKGEEEVRQEGQDGTKEVLYAIEKVNGKQTKKDIIEGNIESEAVKKVIVKGTKVIPSRGTGEFSWPAVGGYISSHVGERWGRMHKGIDIARPSNRNILAADNGVVESAGYLGGFGNRIVINHNNGMKTIYAHLSSIDVSVGQTVEKGKKIGIMGSTGNSTGIHLHFELYKDGVLQNPLDYL</sequence>
<dbReference type="SUPFAM" id="SSF51261">
    <property type="entry name" value="Duplicated hybrid motif"/>
    <property type="match status" value="1"/>
</dbReference>
<reference evidence="5 6" key="1">
    <citation type="journal article" date="2015" name="Antonie Van Leeuwenhoek">
        <title>Oceanobacillus bengalensis sp. nov., a bacterium isolated from seawater of the Bay of Bengal.</title>
        <authorList>
            <person name="Yongchang O."/>
            <person name="Xiang W."/>
            <person name="Wang G."/>
        </authorList>
    </citation>
    <scope>NUCLEOTIDE SEQUENCE [LARGE SCALE GENOMIC DNA]</scope>
    <source>
        <strain evidence="5 6">MCCC 1K00260</strain>
    </source>
</reference>
<dbReference type="OrthoDB" id="9805070at2"/>
<dbReference type="Gene3D" id="2.70.70.10">
    <property type="entry name" value="Glucose Permease (Domain IIA)"/>
    <property type="match status" value="1"/>
</dbReference>
<dbReference type="Gene3D" id="2.20.230.10">
    <property type="entry name" value="Resuscitation-promoting factor rpfb"/>
    <property type="match status" value="1"/>
</dbReference>
<accession>A0A494YYE1</accession>
<evidence type="ECO:0000256" key="2">
    <source>
        <dbReference type="SAM" id="SignalP"/>
    </source>
</evidence>
<dbReference type="EMBL" id="RBZO01000015">
    <property type="protein sequence ID" value="RKQ15256.1"/>
    <property type="molecule type" value="Genomic_DNA"/>
</dbReference>
<dbReference type="CDD" id="cd00118">
    <property type="entry name" value="LysM"/>
    <property type="match status" value="1"/>
</dbReference>
<name>A0A494YYE1_9BACI</name>
<dbReference type="InterPro" id="IPR011055">
    <property type="entry name" value="Dup_hybrid_motif"/>
</dbReference>
<feature type="domain" description="LysM" evidence="4">
    <location>
        <begin position="211"/>
        <end position="256"/>
    </location>
</feature>
<dbReference type="InterPro" id="IPR016047">
    <property type="entry name" value="M23ase_b-sheet_dom"/>
</dbReference>
<dbReference type="Pfam" id="PF07501">
    <property type="entry name" value="G5"/>
    <property type="match status" value="1"/>
</dbReference>
<dbReference type="InterPro" id="IPR036779">
    <property type="entry name" value="LysM_dom_sf"/>
</dbReference>
<dbReference type="InterPro" id="IPR050570">
    <property type="entry name" value="Cell_wall_metabolism_enzyme"/>
</dbReference>
<dbReference type="SMART" id="SM01208">
    <property type="entry name" value="G5"/>
    <property type="match status" value="1"/>
</dbReference>
<dbReference type="SUPFAM" id="SSF54106">
    <property type="entry name" value="LysM domain"/>
    <property type="match status" value="1"/>
</dbReference>
<dbReference type="CDD" id="cd12797">
    <property type="entry name" value="M23_peptidase"/>
    <property type="match status" value="1"/>
</dbReference>
<evidence type="ECO:0000259" key="4">
    <source>
        <dbReference type="PROSITE" id="PS51782"/>
    </source>
</evidence>
<dbReference type="Proteomes" id="UP000281813">
    <property type="component" value="Unassembled WGS sequence"/>
</dbReference>
<dbReference type="Pfam" id="PF01476">
    <property type="entry name" value="LysM"/>
    <property type="match status" value="1"/>
</dbReference>
<evidence type="ECO:0000256" key="1">
    <source>
        <dbReference type="ARBA" id="ARBA00022729"/>
    </source>
</evidence>
<keyword evidence="6" id="KW-1185">Reference proteome</keyword>
<dbReference type="Gene3D" id="3.10.350.10">
    <property type="entry name" value="LysM domain"/>
    <property type="match status" value="1"/>
</dbReference>
<proteinExistence type="predicted"/>
<evidence type="ECO:0000313" key="5">
    <source>
        <dbReference type="EMBL" id="RKQ15256.1"/>
    </source>
</evidence>
<evidence type="ECO:0000259" key="3">
    <source>
        <dbReference type="PROSITE" id="PS51109"/>
    </source>
</evidence>
<dbReference type="GO" id="GO:0004222">
    <property type="term" value="F:metalloendopeptidase activity"/>
    <property type="evidence" value="ECO:0007669"/>
    <property type="project" value="TreeGrafter"/>
</dbReference>
<feature type="chain" id="PRO_5019809347" evidence="2">
    <location>
        <begin position="31"/>
        <end position="470"/>
    </location>
</feature>
<keyword evidence="1 2" id="KW-0732">Signal</keyword>
<dbReference type="Pfam" id="PF01551">
    <property type="entry name" value="Peptidase_M23"/>
    <property type="match status" value="1"/>
</dbReference>
<dbReference type="PANTHER" id="PTHR21666:SF270">
    <property type="entry name" value="MUREIN HYDROLASE ACTIVATOR ENVC"/>
    <property type="match status" value="1"/>
</dbReference>
<dbReference type="SMART" id="SM00257">
    <property type="entry name" value="LysM"/>
    <property type="match status" value="1"/>
</dbReference>
<dbReference type="PROSITE" id="PS51782">
    <property type="entry name" value="LYSM"/>
    <property type="match status" value="1"/>
</dbReference>
<feature type="signal peptide" evidence="2">
    <location>
        <begin position="1"/>
        <end position="30"/>
    </location>
</feature>
<feature type="domain" description="G5" evidence="3">
    <location>
        <begin position="263"/>
        <end position="343"/>
    </location>
</feature>
<gene>
    <name evidence="5" type="ORF">D8M05_10775</name>
</gene>
<evidence type="ECO:0000313" key="6">
    <source>
        <dbReference type="Proteomes" id="UP000281813"/>
    </source>
</evidence>
<dbReference type="InterPro" id="IPR011098">
    <property type="entry name" value="G5_dom"/>
</dbReference>